<dbReference type="RefSeq" id="XP_045366158.1">
    <property type="nucleotide sequence ID" value="XM_045510202.1"/>
</dbReference>
<evidence type="ECO:0000256" key="2">
    <source>
        <dbReference type="ARBA" id="ARBA00022473"/>
    </source>
</evidence>
<keyword evidence="5" id="KW-0862">Zinc</keyword>
<evidence type="ECO:0000256" key="7">
    <source>
        <dbReference type="ARBA" id="ARBA00023242"/>
    </source>
</evidence>
<feature type="compositionally biased region" description="Polar residues" evidence="9">
    <location>
        <begin position="202"/>
        <end position="218"/>
    </location>
</feature>
<keyword evidence="7" id="KW-0539">Nucleus</keyword>
<feature type="compositionally biased region" description="Polar residues" evidence="9">
    <location>
        <begin position="309"/>
        <end position="322"/>
    </location>
</feature>
<reference evidence="12" key="1">
    <citation type="submission" date="2025-08" db="UniProtKB">
        <authorList>
            <consortium name="RefSeq"/>
        </authorList>
    </citation>
    <scope>IDENTIFICATION</scope>
    <source>
        <tissue evidence="12">Blood</tissue>
    </source>
</reference>
<evidence type="ECO:0000256" key="1">
    <source>
        <dbReference type="ARBA" id="ARBA00004123"/>
    </source>
</evidence>
<comment type="subcellular location">
    <subcellularLocation>
        <location evidence="1">Nucleus</location>
    </subcellularLocation>
</comment>
<dbReference type="PANTHER" id="PTHR12247">
    <property type="entry name" value="POLYCOMB GROUP PROTEIN"/>
    <property type="match status" value="1"/>
</dbReference>
<dbReference type="PROSITE" id="PS51024">
    <property type="entry name" value="ZF_FCS"/>
    <property type="match status" value="1"/>
</dbReference>
<feature type="region of interest" description="Disordered" evidence="9">
    <location>
        <begin position="202"/>
        <end position="233"/>
    </location>
</feature>
<dbReference type="InterPro" id="IPR050548">
    <property type="entry name" value="PcG_chromatin_remod_factors"/>
</dbReference>
<organism evidence="12">
    <name type="scientific">Camelus bactrianus</name>
    <name type="common">Bactrian camel</name>
    <dbReference type="NCBI Taxonomy" id="9837"/>
    <lineage>
        <taxon>Eukaryota</taxon>
        <taxon>Metazoa</taxon>
        <taxon>Chordata</taxon>
        <taxon>Craniata</taxon>
        <taxon>Vertebrata</taxon>
        <taxon>Euteleostomi</taxon>
        <taxon>Mammalia</taxon>
        <taxon>Eutheria</taxon>
        <taxon>Laurasiatheria</taxon>
        <taxon>Artiodactyla</taxon>
        <taxon>Tylopoda</taxon>
        <taxon>Camelidae</taxon>
        <taxon>Camelus</taxon>
    </lineage>
</organism>
<dbReference type="InterPro" id="IPR001660">
    <property type="entry name" value="SAM"/>
</dbReference>
<keyword evidence="4 8" id="KW-0863">Zinc-finger</keyword>
<keyword evidence="3" id="KW-0479">Metal-binding</keyword>
<name>A0A9W3FTH5_CAMBA</name>
<dbReference type="Pfam" id="PF21319">
    <property type="entry name" value="zf-FCS_1"/>
    <property type="match status" value="1"/>
</dbReference>
<evidence type="ECO:0000256" key="9">
    <source>
        <dbReference type="SAM" id="MobiDB-lite"/>
    </source>
</evidence>
<feature type="region of interest" description="Disordered" evidence="9">
    <location>
        <begin position="1"/>
        <end position="25"/>
    </location>
</feature>
<dbReference type="CTD" id="1911"/>
<dbReference type="GO" id="GO:0003682">
    <property type="term" value="F:chromatin binding"/>
    <property type="evidence" value="ECO:0007669"/>
    <property type="project" value="TreeGrafter"/>
</dbReference>
<accession>A0A9W3FTH5</accession>
<dbReference type="AlphaFoldDB" id="A0A9W3FTH5"/>
<dbReference type="FunFam" id="1.10.150.50:FF:000011">
    <property type="entry name" value="Polyhomeotic-like protein 2 isoform 1"/>
    <property type="match status" value="1"/>
</dbReference>
<evidence type="ECO:0000256" key="3">
    <source>
        <dbReference type="ARBA" id="ARBA00022723"/>
    </source>
</evidence>
<dbReference type="Gene3D" id="1.10.150.50">
    <property type="entry name" value="Transcription Factor, Ets-1"/>
    <property type="match status" value="1"/>
</dbReference>
<feature type="region of interest" description="Disordered" evidence="9">
    <location>
        <begin position="250"/>
        <end position="342"/>
    </location>
</feature>
<feature type="region of interest" description="Disordered" evidence="9">
    <location>
        <begin position="590"/>
        <end position="642"/>
    </location>
</feature>
<keyword evidence="6" id="KW-0238">DNA-binding</keyword>
<sequence>METESEQNSNSANGSSSSGGSSRPQIAQMSLYERQAVQALQALQRQPNAAQYFHQFMLQQQLSNAQLHSLAAVQQATIAASRQASSPNTSTAQQQTTTTQASINLATTSAAQLISRSQSVSSPSASTLTQSVLLGNTTSPPLNQSQAQMYLRVNRTLGRNVPLASQLILMPNGAVAAVQQEAPSAQSPGVHTDADQVQNLAVRSQQASAQGPQMQGSAQKAIPPGASPVSSLSQASSQALAVAQASSGASGQSLNLSQSSGGGGSSIPGSIGPGGGGQAPGGLGQLPSAGMGGSGSCPRKGTGVVQPLSAAQTATVSQGSQTEAESAAAKKAEADGTGQQNVGMNLTRTAAPAPSQTLISSATYTQIQPHSLIQQQQQIHLQQKQVVIQQQIAIHHQQQFQHRQSQLLHTATHLQLAQQHLVVQPMLQSSPLPLPPDPTPKPPIPIQSKPSVAPIKPPQLGAAKMSAAQQPPPHIPVQVVGTRQPGTAQAQALGLAQLAAAVPTSRGVPGTMQPGQAHLASSPPSSQAPGALQECPPTLASGMTLAPVQGTAHVVKGGVTTSSPVVAQVPAAFYMQSVHLPGKPQTLAVKRKAESEEERDDVSTLSSMLPAKTSPVVESPKAMEEKSGLGEKADPVTSVTANTPSSDVVALAPAPAAPPPTLAMVSRQMGDSKPPQAIVKPQILTHIIEGFVIQEGAEPFPVGCSQLLKESEKPLQTGLTTGLNENQAGGPLGGDSPSAELDKKAALLKCEYCGKYAPAEQFRGSKRFCSMTCAKRYNVSCSHQFRLKRKKMKEFQEANYARVRRRGPRRSSSDIARAKIQGKRHRGQEDSSRGSDNSSYDEALSPTSPGPLSVRAGHGERDLGNPSTAPPTPELHGINPVFLSSNPSRWSVEEVYEFIASLQGCQEIAEEFRSQEIDGQALLLLKEEHLMSAMNIKLGPALKICAKINVLKET</sequence>
<evidence type="ECO:0000259" key="10">
    <source>
        <dbReference type="PROSITE" id="PS50105"/>
    </source>
</evidence>
<feature type="compositionally biased region" description="Low complexity" evidence="9">
    <location>
        <begin position="516"/>
        <end position="533"/>
    </location>
</feature>
<feature type="compositionally biased region" description="Polar residues" evidence="9">
    <location>
        <begin position="718"/>
        <end position="727"/>
    </location>
</feature>
<feature type="region of interest" description="Disordered" evidence="9">
    <location>
        <begin position="509"/>
        <end position="538"/>
    </location>
</feature>
<evidence type="ECO:0000256" key="4">
    <source>
        <dbReference type="ARBA" id="ARBA00022771"/>
    </source>
</evidence>
<feature type="compositionally biased region" description="Low complexity" evidence="9">
    <location>
        <begin position="250"/>
        <end position="259"/>
    </location>
</feature>
<dbReference type="InterPro" id="IPR038603">
    <property type="entry name" value="Znf_FCS_sf"/>
</dbReference>
<dbReference type="CDD" id="cd09577">
    <property type="entry name" value="SAM_Ph1_2_3"/>
    <property type="match status" value="1"/>
</dbReference>
<feature type="domain" description="SAM" evidence="10">
    <location>
        <begin position="890"/>
        <end position="954"/>
    </location>
</feature>
<protein>
    <submittedName>
        <fullName evidence="12">Polyhomeotic-like protein 1 isoform X2</fullName>
    </submittedName>
</protein>
<proteinExistence type="predicted"/>
<dbReference type="SMART" id="SM00454">
    <property type="entry name" value="SAM"/>
    <property type="match status" value="1"/>
</dbReference>
<dbReference type="GO" id="GO:0035102">
    <property type="term" value="C:PRC1 complex"/>
    <property type="evidence" value="ECO:0007669"/>
    <property type="project" value="TreeGrafter"/>
</dbReference>
<dbReference type="Pfam" id="PF16616">
    <property type="entry name" value="PHC2_SAM_assoc"/>
    <property type="match status" value="1"/>
</dbReference>
<dbReference type="SUPFAM" id="SSF47769">
    <property type="entry name" value="SAM/Pointed domain"/>
    <property type="match status" value="1"/>
</dbReference>
<dbReference type="Pfam" id="PF00536">
    <property type="entry name" value="SAM_1"/>
    <property type="match status" value="1"/>
</dbReference>
<dbReference type="GO" id="GO:0045892">
    <property type="term" value="P:negative regulation of DNA-templated transcription"/>
    <property type="evidence" value="ECO:0007669"/>
    <property type="project" value="TreeGrafter"/>
</dbReference>
<feature type="compositionally biased region" description="Low complexity" evidence="9">
    <location>
        <begin position="8"/>
        <end position="22"/>
    </location>
</feature>
<dbReference type="Gene3D" id="3.30.60.160">
    <property type="match status" value="1"/>
</dbReference>
<dbReference type="InterPro" id="IPR012313">
    <property type="entry name" value="Znf_FCS"/>
</dbReference>
<dbReference type="GO" id="GO:0042393">
    <property type="term" value="F:histone binding"/>
    <property type="evidence" value="ECO:0007669"/>
    <property type="project" value="TreeGrafter"/>
</dbReference>
<dbReference type="PROSITE" id="PS50105">
    <property type="entry name" value="SAM_DOMAIN"/>
    <property type="match status" value="1"/>
</dbReference>
<dbReference type="InterPro" id="IPR013761">
    <property type="entry name" value="SAM/pointed_sf"/>
</dbReference>
<feature type="domain" description="FCS-type" evidence="11">
    <location>
        <begin position="741"/>
        <end position="775"/>
    </location>
</feature>
<gene>
    <name evidence="12" type="primary">PHC1</name>
</gene>
<dbReference type="GO" id="GO:0003677">
    <property type="term" value="F:DNA binding"/>
    <property type="evidence" value="ECO:0007669"/>
    <property type="project" value="UniProtKB-KW"/>
</dbReference>
<feature type="compositionally biased region" description="Gly residues" evidence="9">
    <location>
        <begin position="260"/>
        <end position="295"/>
    </location>
</feature>
<feature type="compositionally biased region" description="Basic and acidic residues" evidence="9">
    <location>
        <begin position="621"/>
        <end position="634"/>
    </location>
</feature>
<evidence type="ECO:0000313" key="12">
    <source>
        <dbReference type="RefSeq" id="XP_045366158.1"/>
    </source>
</evidence>
<feature type="region of interest" description="Disordered" evidence="9">
    <location>
        <begin position="718"/>
        <end position="738"/>
    </location>
</feature>
<evidence type="ECO:0000256" key="6">
    <source>
        <dbReference type="ARBA" id="ARBA00023125"/>
    </source>
</evidence>
<feature type="region of interest" description="Disordered" evidence="9">
    <location>
        <begin position="798"/>
        <end position="879"/>
    </location>
</feature>
<dbReference type="PANTHER" id="PTHR12247:SF20">
    <property type="entry name" value="POLYHOMEOTIC-LIKE PROTEIN 1"/>
    <property type="match status" value="1"/>
</dbReference>
<evidence type="ECO:0000256" key="5">
    <source>
        <dbReference type="ARBA" id="ARBA00022833"/>
    </source>
</evidence>
<keyword evidence="2" id="KW-0217">Developmental protein</keyword>
<dbReference type="GO" id="GO:0008270">
    <property type="term" value="F:zinc ion binding"/>
    <property type="evidence" value="ECO:0007669"/>
    <property type="project" value="UniProtKB-KW"/>
</dbReference>
<evidence type="ECO:0000256" key="8">
    <source>
        <dbReference type="PROSITE-ProRule" id="PRU00367"/>
    </source>
</evidence>
<evidence type="ECO:0000259" key="11">
    <source>
        <dbReference type="PROSITE" id="PS51024"/>
    </source>
</evidence>